<comment type="caution">
    <text evidence="1">The sequence shown here is derived from an EMBL/GenBank/DDBJ whole genome shotgun (WGS) entry which is preliminary data.</text>
</comment>
<proteinExistence type="predicted"/>
<gene>
    <name evidence="1" type="ORF">HPB50_025816</name>
</gene>
<name>A0ACB7SRA3_HYAAI</name>
<organism evidence="1 2">
    <name type="scientific">Hyalomma asiaticum</name>
    <name type="common">Tick</name>
    <dbReference type="NCBI Taxonomy" id="266040"/>
    <lineage>
        <taxon>Eukaryota</taxon>
        <taxon>Metazoa</taxon>
        <taxon>Ecdysozoa</taxon>
        <taxon>Arthropoda</taxon>
        <taxon>Chelicerata</taxon>
        <taxon>Arachnida</taxon>
        <taxon>Acari</taxon>
        <taxon>Parasitiformes</taxon>
        <taxon>Ixodida</taxon>
        <taxon>Ixodoidea</taxon>
        <taxon>Ixodidae</taxon>
        <taxon>Hyalomminae</taxon>
        <taxon>Hyalomma</taxon>
    </lineage>
</organism>
<dbReference type="Proteomes" id="UP000821845">
    <property type="component" value="Chromosome 3"/>
</dbReference>
<evidence type="ECO:0000313" key="1">
    <source>
        <dbReference type="EMBL" id="KAH6937170.1"/>
    </source>
</evidence>
<accession>A0ACB7SRA3</accession>
<protein>
    <submittedName>
        <fullName evidence="1">Uncharacterized protein</fullName>
    </submittedName>
</protein>
<keyword evidence="2" id="KW-1185">Reference proteome</keyword>
<sequence length="257" mass="28780">MARNKARRHPLKGNAPVSPFTFSLCRFSPAALQDIRGALFTSQRARIVEKPRPPPSHFPLRAKPASGELRWASSSTSDKGTDGAGTFNTQGKSLRGGIRRRQQCQSTARLFVVPSCTQIWRLSLFELSRSNIVHPHAALRLSNNPPLHEGVLLQQRGEGTSHSLDSAPVVGGGTVESVFAVDNNSTFVCDGSGREKINKRYGNMISHDRKLKWSRNRQRHKRKKRLTKRLLREKCLGVHRCMKLYIKGETRTAPVLE</sequence>
<reference evidence="1" key="1">
    <citation type="submission" date="2020-05" db="EMBL/GenBank/DDBJ databases">
        <title>Large-scale comparative analyses of tick genomes elucidate their genetic diversity and vector capacities.</title>
        <authorList>
            <person name="Jia N."/>
            <person name="Wang J."/>
            <person name="Shi W."/>
            <person name="Du L."/>
            <person name="Sun Y."/>
            <person name="Zhan W."/>
            <person name="Jiang J."/>
            <person name="Wang Q."/>
            <person name="Zhang B."/>
            <person name="Ji P."/>
            <person name="Sakyi L.B."/>
            <person name="Cui X."/>
            <person name="Yuan T."/>
            <person name="Jiang B."/>
            <person name="Yang W."/>
            <person name="Lam T.T.-Y."/>
            <person name="Chang Q."/>
            <person name="Ding S."/>
            <person name="Wang X."/>
            <person name="Zhu J."/>
            <person name="Ruan X."/>
            <person name="Zhao L."/>
            <person name="Wei J."/>
            <person name="Que T."/>
            <person name="Du C."/>
            <person name="Cheng J."/>
            <person name="Dai P."/>
            <person name="Han X."/>
            <person name="Huang E."/>
            <person name="Gao Y."/>
            <person name="Liu J."/>
            <person name="Shao H."/>
            <person name="Ye R."/>
            <person name="Li L."/>
            <person name="Wei W."/>
            <person name="Wang X."/>
            <person name="Wang C."/>
            <person name="Yang T."/>
            <person name="Huo Q."/>
            <person name="Li W."/>
            <person name="Guo W."/>
            <person name="Chen H."/>
            <person name="Zhou L."/>
            <person name="Ni X."/>
            <person name="Tian J."/>
            <person name="Zhou Y."/>
            <person name="Sheng Y."/>
            <person name="Liu T."/>
            <person name="Pan Y."/>
            <person name="Xia L."/>
            <person name="Li J."/>
            <person name="Zhao F."/>
            <person name="Cao W."/>
        </authorList>
    </citation>
    <scope>NUCLEOTIDE SEQUENCE</scope>
    <source>
        <strain evidence="1">Hyas-2018</strain>
    </source>
</reference>
<evidence type="ECO:0000313" key="2">
    <source>
        <dbReference type="Proteomes" id="UP000821845"/>
    </source>
</evidence>
<dbReference type="EMBL" id="CM023483">
    <property type="protein sequence ID" value="KAH6937170.1"/>
    <property type="molecule type" value="Genomic_DNA"/>
</dbReference>